<evidence type="ECO:0000313" key="1">
    <source>
        <dbReference type="EMBL" id="GBG79686.1"/>
    </source>
</evidence>
<comment type="caution">
    <text evidence="1">The sequence shown here is derived from an EMBL/GenBank/DDBJ whole genome shotgun (WGS) entry which is preliminary data.</text>
</comment>
<dbReference type="AlphaFoldDB" id="A0A388LBL9"/>
<gene>
    <name evidence="1" type="ORF">CBR_g29952</name>
</gene>
<organism evidence="1 2">
    <name type="scientific">Chara braunii</name>
    <name type="common">Braun's stonewort</name>
    <dbReference type="NCBI Taxonomy" id="69332"/>
    <lineage>
        <taxon>Eukaryota</taxon>
        <taxon>Viridiplantae</taxon>
        <taxon>Streptophyta</taxon>
        <taxon>Charophyceae</taxon>
        <taxon>Charales</taxon>
        <taxon>Characeae</taxon>
        <taxon>Chara</taxon>
    </lineage>
</organism>
<protein>
    <submittedName>
        <fullName evidence="1">Uncharacterized protein</fullName>
    </submittedName>
</protein>
<sequence>MLSGWCGRSQPEEECDKESFSESATWNVEANSRNEFMLGLPCVTMDSSAGQAEQQELMAPNTNIASTCDECSTLRWQLIKCKNGLRFFELMNEVEDQDRIPVQRSIGAVEGSSHAIFELVMNLGSIRRE</sequence>
<dbReference type="EMBL" id="BFEA01000325">
    <property type="protein sequence ID" value="GBG79686.1"/>
    <property type="molecule type" value="Genomic_DNA"/>
</dbReference>
<dbReference type="Proteomes" id="UP000265515">
    <property type="component" value="Unassembled WGS sequence"/>
</dbReference>
<evidence type="ECO:0000313" key="2">
    <source>
        <dbReference type="Proteomes" id="UP000265515"/>
    </source>
</evidence>
<dbReference type="Gramene" id="GBG79686">
    <property type="protein sequence ID" value="GBG79686"/>
    <property type="gene ID" value="CBR_g29952"/>
</dbReference>
<keyword evidence="2" id="KW-1185">Reference proteome</keyword>
<name>A0A388LBL9_CHABU</name>
<reference evidence="1 2" key="1">
    <citation type="journal article" date="2018" name="Cell">
        <title>The Chara Genome: Secondary Complexity and Implications for Plant Terrestrialization.</title>
        <authorList>
            <person name="Nishiyama T."/>
            <person name="Sakayama H."/>
            <person name="Vries J.D."/>
            <person name="Buschmann H."/>
            <person name="Saint-Marcoux D."/>
            <person name="Ullrich K.K."/>
            <person name="Haas F.B."/>
            <person name="Vanderstraeten L."/>
            <person name="Becker D."/>
            <person name="Lang D."/>
            <person name="Vosolsobe S."/>
            <person name="Rombauts S."/>
            <person name="Wilhelmsson P.K.I."/>
            <person name="Janitza P."/>
            <person name="Kern R."/>
            <person name="Heyl A."/>
            <person name="Rumpler F."/>
            <person name="Villalobos L.I.A.C."/>
            <person name="Clay J.M."/>
            <person name="Skokan R."/>
            <person name="Toyoda A."/>
            <person name="Suzuki Y."/>
            <person name="Kagoshima H."/>
            <person name="Schijlen E."/>
            <person name="Tajeshwar N."/>
            <person name="Catarino B."/>
            <person name="Hetherington A.J."/>
            <person name="Saltykova A."/>
            <person name="Bonnot C."/>
            <person name="Breuninger H."/>
            <person name="Symeonidi A."/>
            <person name="Radhakrishnan G.V."/>
            <person name="Van Nieuwerburgh F."/>
            <person name="Deforce D."/>
            <person name="Chang C."/>
            <person name="Karol K.G."/>
            <person name="Hedrich R."/>
            <person name="Ulvskov P."/>
            <person name="Glockner G."/>
            <person name="Delwiche C.F."/>
            <person name="Petrasek J."/>
            <person name="Van de Peer Y."/>
            <person name="Friml J."/>
            <person name="Beilby M."/>
            <person name="Dolan L."/>
            <person name="Kohara Y."/>
            <person name="Sugano S."/>
            <person name="Fujiyama A."/>
            <person name="Delaux P.-M."/>
            <person name="Quint M."/>
            <person name="TheiBen G."/>
            <person name="Hagemann M."/>
            <person name="Harholt J."/>
            <person name="Dunand C."/>
            <person name="Zachgo S."/>
            <person name="Langdale J."/>
            <person name="Maumus F."/>
            <person name="Straeten D.V.D."/>
            <person name="Gould S.B."/>
            <person name="Rensing S.A."/>
        </authorList>
    </citation>
    <scope>NUCLEOTIDE SEQUENCE [LARGE SCALE GENOMIC DNA]</scope>
    <source>
        <strain evidence="1 2">S276</strain>
    </source>
</reference>
<proteinExistence type="predicted"/>
<accession>A0A388LBL9</accession>